<dbReference type="RefSeq" id="WP_307903640.1">
    <property type="nucleotide sequence ID" value="NZ_AP027059.1"/>
</dbReference>
<name>A0AAU9DU60_9FUSO</name>
<dbReference type="PANTHER" id="PTHR42872">
    <property type="entry name" value="PROTEIN-GLUTAMATE METHYLESTERASE/PROTEIN-GLUTAMINE GLUTAMINASE"/>
    <property type="match status" value="1"/>
</dbReference>
<feature type="active site" evidence="4">
    <location>
        <position position="39"/>
    </location>
</feature>
<dbReference type="SUPFAM" id="SSF52738">
    <property type="entry name" value="Methylesterase CheB, C-terminal domain"/>
    <property type="match status" value="1"/>
</dbReference>
<dbReference type="InterPro" id="IPR035909">
    <property type="entry name" value="CheB_C"/>
</dbReference>
<feature type="active site" evidence="4">
    <location>
        <position position="12"/>
    </location>
</feature>
<dbReference type="GO" id="GO:0008984">
    <property type="term" value="F:protein-glutamate methylesterase activity"/>
    <property type="evidence" value="ECO:0007669"/>
    <property type="project" value="UniProtKB-EC"/>
</dbReference>
<gene>
    <name evidence="6" type="ORF">HLVA_13530</name>
</gene>
<dbReference type="PROSITE" id="PS50122">
    <property type="entry name" value="CHEB"/>
    <property type="match status" value="1"/>
</dbReference>
<organism evidence="6 7">
    <name type="scientific">Haliovirga abyssi</name>
    <dbReference type="NCBI Taxonomy" id="2996794"/>
    <lineage>
        <taxon>Bacteria</taxon>
        <taxon>Fusobacteriati</taxon>
        <taxon>Fusobacteriota</taxon>
        <taxon>Fusobacteriia</taxon>
        <taxon>Fusobacteriales</taxon>
        <taxon>Haliovirgaceae</taxon>
        <taxon>Haliovirga</taxon>
    </lineage>
</organism>
<dbReference type="Pfam" id="PF01339">
    <property type="entry name" value="CheB_methylest"/>
    <property type="match status" value="1"/>
</dbReference>
<dbReference type="Gene3D" id="3.40.50.180">
    <property type="entry name" value="Methylesterase CheB, C-terminal domain"/>
    <property type="match status" value="1"/>
</dbReference>
<dbReference type="EC" id="3.1.1.61" evidence="2"/>
<dbReference type="InterPro" id="IPR000673">
    <property type="entry name" value="Sig_transdc_resp-reg_Me-estase"/>
</dbReference>
<dbReference type="GO" id="GO:0005737">
    <property type="term" value="C:cytoplasm"/>
    <property type="evidence" value="ECO:0007669"/>
    <property type="project" value="InterPro"/>
</dbReference>
<keyword evidence="1 4" id="KW-0378">Hydrolase</keyword>
<dbReference type="KEGG" id="haby:HLVA_13530"/>
<accession>A0AAU9DU60</accession>
<dbReference type="PANTHER" id="PTHR42872:SF3">
    <property type="entry name" value="PROTEIN-GLUTAMATE METHYLESTERASE_PROTEIN-GLUTAMINE GLUTAMINASE 1"/>
    <property type="match status" value="1"/>
</dbReference>
<dbReference type="GO" id="GO:0000156">
    <property type="term" value="F:phosphorelay response regulator activity"/>
    <property type="evidence" value="ECO:0007669"/>
    <property type="project" value="InterPro"/>
</dbReference>
<evidence type="ECO:0000256" key="4">
    <source>
        <dbReference type="PROSITE-ProRule" id="PRU00050"/>
    </source>
</evidence>
<evidence type="ECO:0000313" key="6">
    <source>
        <dbReference type="EMBL" id="BDU50784.1"/>
    </source>
</evidence>
<proteinExistence type="predicted"/>
<evidence type="ECO:0000256" key="2">
    <source>
        <dbReference type="ARBA" id="ARBA00039140"/>
    </source>
</evidence>
<evidence type="ECO:0000313" key="7">
    <source>
        <dbReference type="Proteomes" id="UP001321582"/>
    </source>
</evidence>
<comment type="catalytic activity">
    <reaction evidence="3">
        <text>[protein]-L-glutamate 5-O-methyl ester + H2O = L-glutamyl-[protein] + methanol + H(+)</text>
        <dbReference type="Rhea" id="RHEA:23236"/>
        <dbReference type="Rhea" id="RHEA-COMP:10208"/>
        <dbReference type="Rhea" id="RHEA-COMP:10311"/>
        <dbReference type="ChEBI" id="CHEBI:15377"/>
        <dbReference type="ChEBI" id="CHEBI:15378"/>
        <dbReference type="ChEBI" id="CHEBI:17790"/>
        <dbReference type="ChEBI" id="CHEBI:29973"/>
        <dbReference type="ChEBI" id="CHEBI:82795"/>
        <dbReference type="EC" id="3.1.1.61"/>
    </reaction>
</comment>
<feature type="active site" evidence="4">
    <location>
        <position position="133"/>
    </location>
</feature>
<dbReference type="EMBL" id="AP027059">
    <property type="protein sequence ID" value="BDU50784.1"/>
    <property type="molecule type" value="Genomic_DNA"/>
</dbReference>
<feature type="domain" description="CheB-type methylesterase" evidence="5">
    <location>
        <begin position="1"/>
        <end position="171"/>
    </location>
</feature>
<dbReference type="GO" id="GO:0006935">
    <property type="term" value="P:chemotaxis"/>
    <property type="evidence" value="ECO:0007669"/>
    <property type="project" value="UniProtKB-UniRule"/>
</dbReference>
<evidence type="ECO:0000256" key="3">
    <source>
        <dbReference type="ARBA" id="ARBA00048267"/>
    </source>
</evidence>
<dbReference type="AlphaFoldDB" id="A0AAU9DU60"/>
<dbReference type="Proteomes" id="UP001321582">
    <property type="component" value="Chromosome"/>
</dbReference>
<evidence type="ECO:0000256" key="1">
    <source>
        <dbReference type="ARBA" id="ARBA00022801"/>
    </source>
</evidence>
<protein>
    <recommendedName>
        <fullName evidence="2">protein-glutamate methylesterase</fullName>
        <ecNumber evidence="2">3.1.1.61</ecNumber>
    </recommendedName>
</protein>
<dbReference type="CDD" id="cd16432">
    <property type="entry name" value="CheB_Rec"/>
    <property type="match status" value="1"/>
</dbReference>
<reference evidence="6 7" key="1">
    <citation type="submission" date="2022-11" db="EMBL/GenBank/DDBJ databases">
        <title>Haliovirga abyssi gen. nov., sp. nov., a mesophilic fermentative bacterium isolated from the Iheya North hydrothermal field and the proposal of Haliovirgaceae fam. nov.</title>
        <authorList>
            <person name="Miyazaki U."/>
            <person name="Tame A."/>
            <person name="Miyazaki J."/>
            <person name="Takai K."/>
            <person name="Sawayama S."/>
            <person name="Kitajima M."/>
            <person name="Okamoto A."/>
            <person name="Nakagawa S."/>
        </authorList>
    </citation>
    <scope>NUCLEOTIDE SEQUENCE [LARGE SCALE GENOMIC DNA]</scope>
    <source>
        <strain evidence="6 7">IC12</strain>
    </source>
</reference>
<evidence type="ECO:0000259" key="5">
    <source>
        <dbReference type="PROSITE" id="PS50122"/>
    </source>
</evidence>
<sequence>MRKYNMIIIGISTGGPNALRKLVPALSCKIKLPIFIIQHMPKGFTKILADGLNELSELEIKEGENEVIKAGTVYVLPGGQDSKLVKVGNVLKLYPENKRIGFYNPSVDYFLESVNKISSINPLIAILTGMGRDGTEGILNLKENKRSFVLTQEEKSCVVYGMPKSIDKLGLSDVSGLTEKEIGNEINKRA</sequence>
<keyword evidence="7" id="KW-1185">Reference proteome</keyword>
<keyword evidence="4" id="KW-0145">Chemotaxis</keyword>